<keyword evidence="3" id="KW-0813">Transport</keyword>
<keyword evidence="7 11" id="KW-1133">Transmembrane helix</keyword>
<comment type="subcellular location">
    <subcellularLocation>
        <location evidence="1">Cell membrane</location>
        <topology evidence="1">Single-pass membrane protein</topology>
    </subcellularLocation>
</comment>
<evidence type="ECO:0000256" key="9">
    <source>
        <dbReference type="ARBA" id="ARBA00023136"/>
    </source>
</evidence>
<keyword evidence="6" id="KW-0653">Protein transport</keyword>
<dbReference type="NCBIfam" id="TIGR00739">
    <property type="entry name" value="yajC"/>
    <property type="match status" value="1"/>
</dbReference>
<dbReference type="Pfam" id="PF02699">
    <property type="entry name" value="YajC"/>
    <property type="match status" value="1"/>
</dbReference>
<evidence type="ECO:0000256" key="5">
    <source>
        <dbReference type="ARBA" id="ARBA00022692"/>
    </source>
</evidence>
<evidence type="ECO:0000256" key="10">
    <source>
        <dbReference type="SAM" id="MobiDB-lite"/>
    </source>
</evidence>
<dbReference type="PRINTS" id="PR01853">
    <property type="entry name" value="YAJCTRNLCASE"/>
</dbReference>
<dbReference type="InterPro" id="IPR003849">
    <property type="entry name" value="Preprotein_translocase_YajC"/>
</dbReference>
<evidence type="ECO:0000256" key="1">
    <source>
        <dbReference type="ARBA" id="ARBA00004162"/>
    </source>
</evidence>
<feature type="compositionally biased region" description="Polar residues" evidence="10">
    <location>
        <begin position="97"/>
        <end position="108"/>
    </location>
</feature>
<comment type="similarity">
    <text evidence="2">Belongs to the YajC family.</text>
</comment>
<keyword evidence="9 11" id="KW-0472">Membrane</keyword>
<evidence type="ECO:0000256" key="7">
    <source>
        <dbReference type="ARBA" id="ARBA00022989"/>
    </source>
</evidence>
<feature type="transmembrane region" description="Helical" evidence="11">
    <location>
        <begin position="6"/>
        <end position="22"/>
    </location>
</feature>
<evidence type="ECO:0000256" key="8">
    <source>
        <dbReference type="ARBA" id="ARBA00023010"/>
    </source>
</evidence>
<sequence>MELILNFVPFIAIMGLMYFMMIRPQKKAATKTQNMLDAMKKGDSVVTIGGLHGIIDEVNTTNNTVVLDCDGIFLTFEKKAIARIVTNGVSTPVEDLGTNTPSQNIVENNTDEKF</sequence>
<evidence type="ECO:0000313" key="12">
    <source>
        <dbReference type="EMBL" id="SDQ49446.1"/>
    </source>
</evidence>
<feature type="region of interest" description="Disordered" evidence="10">
    <location>
        <begin position="92"/>
        <end position="114"/>
    </location>
</feature>
<keyword evidence="13" id="KW-1185">Reference proteome</keyword>
<dbReference type="PANTHER" id="PTHR33909:SF1">
    <property type="entry name" value="SEC TRANSLOCON ACCESSORY COMPLEX SUBUNIT YAJC"/>
    <property type="match status" value="1"/>
</dbReference>
<dbReference type="GO" id="GO:0005886">
    <property type="term" value="C:plasma membrane"/>
    <property type="evidence" value="ECO:0007669"/>
    <property type="project" value="UniProtKB-SubCell"/>
</dbReference>
<keyword evidence="4" id="KW-1003">Cell membrane</keyword>
<evidence type="ECO:0000256" key="4">
    <source>
        <dbReference type="ARBA" id="ARBA00022475"/>
    </source>
</evidence>
<evidence type="ECO:0000256" key="6">
    <source>
        <dbReference type="ARBA" id="ARBA00022927"/>
    </source>
</evidence>
<reference evidence="13" key="1">
    <citation type="submission" date="2016-10" db="EMBL/GenBank/DDBJ databases">
        <authorList>
            <person name="Varghese N."/>
            <person name="Submissions S."/>
        </authorList>
    </citation>
    <scope>NUCLEOTIDE SEQUENCE [LARGE SCALE GENOMIC DNA]</scope>
    <source>
        <strain evidence="13">MPL-11</strain>
    </source>
</reference>
<keyword evidence="5 11" id="KW-0812">Transmembrane</keyword>
<dbReference type="OrthoDB" id="9800132at2"/>
<organism evidence="12 13">
    <name type="scientific">Carnobacterium viridans</name>
    <dbReference type="NCBI Taxonomy" id="174587"/>
    <lineage>
        <taxon>Bacteria</taxon>
        <taxon>Bacillati</taxon>
        <taxon>Bacillota</taxon>
        <taxon>Bacilli</taxon>
        <taxon>Lactobacillales</taxon>
        <taxon>Carnobacteriaceae</taxon>
        <taxon>Carnobacterium</taxon>
    </lineage>
</organism>
<dbReference type="PANTHER" id="PTHR33909">
    <property type="entry name" value="SEC TRANSLOCON ACCESSORY COMPLEX SUBUNIT YAJC"/>
    <property type="match status" value="1"/>
</dbReference>
<dbReference type="SMART" id="SM01323">
    <property type="entry name" value="YajC"/>
    <property type="match status" value="1"/>
</dbReference>
<dbReference type="Proteomes" id="UP000199481">
    <property type="component" value="Unassembled WGS sequence"/>
</dbReference>
<evidence type="ECO:0000256" key="11">
    <source>
        <dbReference type="SAM" id="Phobius"/>
    </source>
</evidence>
<dbReference type="RefSeq" id="WP_035021941.1">
    <property type="nucleotide sequence ID" value="NZ_FNJW01000008.1"/>
</dbReference>
<accession>A0A1H1BDH9</accession>
<keyword evidence="8" id="KW-0811">Translocation</keyword>
<dbReference type="GO" id="GO:0015031">
    <property type="term" value="P:protein transport"/>
    <property type="evidence" value="ECO:0007669"/>
    <property type="project" value="UniProtKB-KW"/>
</dbReference>
<dbReference type="EMBL" id="FNJW01000008">
    <property type="protein sequence ID" value="SDQ49446.1"/>
    <property type="molecule type" value="Genomic_DNA"/>
</dbReference>
<dbReference type="AlphaFoldDB" id="A0A1H1BDH9"/>
<evidence type="ECO:0000313" key="13">
    <source>
        <dbReference type="Proteomes" id="UP000199481"/>
    </source>
</evidence>
<gene>
    <name evidence="12" type="ORF">SAMN04487752_2519</name>
</gene>
<protein>
    <submittedName>
        <fullName evidence="12">Protein translocase subunit yajC</fullName>
    </submittedName>
</protein>
<evidence type="ECO:0000256" key="3">
    <source>
        <dbReference type="ARBA" id="ARBA00022448"/>
    </source>
</evidence>
<name>A0A1H1BDH9_9LACT</name>
<evidence type="ECO:0000256" key="2">
    <source>
        <dbReference type="ARBA" id="ARBA00006742"/>
    </source>
</evidence>
<proteinExistence type="inferred from homology"/>